<accession>A0ABR9B5J3</accession>
<dbReference type="InterPro" id="IPR015102">
    <property type="entry name" value="Tscrpt_reg_HTH_FeoC"/>
</dbReference>
<dbReference type="InterPro" id="IPR036390">
    <property type="entry name" value="WH_DNA-bd_sf"/>
</dbReference>
<feature type="domain" description="Transcriptional regulator HTH-type FeoC" evidence="1">
    <location>
        <begin position="2"/>
        <end position="70"/>
    </location>
</feature>
<proteinExistence type="predicted"/>
<dbReference type="RefSeq" id="WP_187716146.1">
    <property type="nucleotide sequence ID" value="NZ_JACTAH010000001.1"/>
</dbReference>
<dbReference type="SUPFAM" id="SSF46785">
    <property type="entry name" value="Winged helix' DNA-binding domain"/>
    <property type="match status" value="1"/>
</dbReference>
<dbReference type="InterPro" id="IPR036388">
    <property type="entry name" value="WH-like_DNA-bd_sf"/>
</dbReference>
<evidence type="ECO:0000313" key="2">
    <source>
        <dbReference type="EMBL" id="MBD8501278.1"/>
    </source>
</evidence>
<reference evidence="3" key="1">
    <citation type="submission" date="2023-07" db="EMBL/GenBank/DDBJ databases">
        <title>Thauera sp. CAU 1555 isolated from sand of Yaerae Beach.</title>
        <authorList>
            <person name="Kim W."/>
        </authorList>
    </citation>
    <scope>NUCLEOTIDE SEQUENCE [LARGE SCALE GENOMIC DNA]</scope>
    <source>
        <strain evidence="3">CAU 1555</strain>
    </source>
</reference>
<dbReference type="Pfam" id="PF09012">
    <property type="entry name" value="FeoC"/>
    <property type="match status" value="1"/>
</dbReference>
<dbReference type="Proteomes" id="UP000603602">
    <property type="component" value="Unassembled WGS sequence"/>
</dbReference>
<dbReference type="Gene3D" id="1.10.10.10">
    <property type="entry name" value="Winged helix-like DNA-binding domain superfamily/Winged helix DNA-binding domain"/>
    <property type="match status" value="1"/>
</dbReference>
<keyword evidence="3" id="KW-1185">Reference proteome</keyword>
<organism evidence="2 3">
    <name type="scientific">Thauera sedimentorum</name>
    <dbReference type="NCBI Taxonomy" id="2767595"/>
    <lineage>
        <taxon>Bacteria</taxon>
        <taxon>Pseudomonadati</taxon>
        <taxon>Pseudomonadota</taxon>
        <taxon>Betaproteobacteria</taxon>
        <taxon>Rhodocyclales</taxon>
        <taxon>Zoogloeaceae</taxon>
        <taxon>Thauera</taxon>
    </lineage>
</organism>
<dbReference type="EMBL" id="JACYTO010000001">
    <property type="protein sequence ID" value="MBD8501278.1"/>
    <property type="molecule type" value="Genomic_DNA"/>
</dbReference>
<comment type="caution">
    <text evidence="2">The sequence shown here is derived from an EMBL/GenBank/DDBJ whole genome shotgun (WGS) entry which is preliminary data.</text>
</comment>
<sequence>MILGRLSQYLSERHRASLADMALGLAASPEAVEAMLATLERKGRVRRLPAGSSCGKTCGKCDPRATQIYEWCGGMGEGSGAGR</sequence>
<evidence type="ECO:0000259" key="1">
    <source>
        <dbReference type="Pfam" id="PF09012"/>
    </source>
</evidence>
<evidence type="ECO:0000313" key="3">
    <source>
        <dbReference type="Proteomes" id="UP000603602"/>
    </source>
</evidence>
<protein>
    <submittedName>
        <fullName evidence="2">FeoC-like transcriptional regulator</fullName>
    </submittedName>
</protein>
<name>A0ABR9B5J3_9RHOO</name>
<gene>
    <name evidence="2" type="ORF">IFO67_00075</name>
</gene>